<protein>
    <submittedName>
        <fullName evidence="2">Lytic enzyme</fullName>
    </submittedName>
</protein>
<dbReference type="RefSeq" id="WP_104617641.1">
    <property type="nucleotide sequence ID" value="NZ_JBHLXZ010000085.1"/>
</dbReference>
<feature type="compositionally biased region" description="Polar residues" evidence="1">
    <location>
        <begin position="1"/>
        <end position="13"/>
    </location>
</feature>
<accession>A0A2S7BTY0</accession>
<reference evidence="2 3" key="1">
    <citation type="submission" date="2016-08" db="EMBL/GenBank/DDBJ databases">
        <authorList>
            <person name="Seilhamer J.J."/>
        </authorList>
    </citation>
    <scope>NUCLEOTIDE SEQUENCE [LARGE SCALE GENOMIC DNA]</scope>
    <source>
        <strain evidence="2 3">CFBP7245</strain>
    </source>
</reference>
<feature type="compositionally biased region" description="Basic and acidic residues" evidence="1">
    <location>
        <begin position="302"/>
        <end position="313"/>
    </location>
</feature>
<dbReference type="EMBL" id="MDEE01000078">
    <property type="protein sequence ID" value="PPU48650.1"/>
    <property type="molecule type" value="Genomic_DNA"/>
</dbReference>
<evidence type="ECO:0000313" key="3">
    <source>
        <dbReference type="Proteomes" id="UP000238908"/>
    </source>
</evidence>
<dbReference type="Proteomes" id="UP000238908">
    <property type="component" value="Unassembled WGS sequence"/>
</dbReference>
<sequence>MDSQSHSSAQAQTGRKEPGPYTVTVYLAAPGTAVRDEKGHGHSSSAGHAYFMISDGEHKNGYGFSPIETGVIGAGHVVRDEYKTYQNPSYSYTLEITKEQHEKLREYGEAGVRGDDSRFGLYYNGFSNSCIDYVWSGLRDAGLRPKLEKPDPSFDGTLKVLPNIDALKSIPKPFPDSKLNSSHENPLPKNQTTLQKLLTEVEGEGEPGRDQASALSRESQQLFDRMRSDLPANVTDGQVMSAMVAARESGIHQLQQVRDVVLHEEKIFVMGTTPGFRAMVDLNQPQQSIEEGLARSQQIDARVAEQTRQETQQREAATQTAGGPQMG</sequence>
<organism evidence="2 3">
    <name type="scientific">Xanthomonas dyei</name>
    <dbReference type="NCBI Taxonomy" id="743699"/>
    <lineage>
        <taxon>Bacteria</taxon>
        <taxon>Pseudomonadati</taxon>
        <taxon>Pseudomonadota</taxon>
        <taxon>Gammaproteobacteria</taxon>
        <taxon>Lysobacterales</taxon>
        <taxon>Lysobacteraceae</taxon>
        <taxon>Xanthomonas</taxon>
    </lineage>
</organism>
<feature type="region of interest" description="Disordered" evidence="1">
    <location>
        <begin position="1"/>
        <end position="21"/>
    </location>
</feature>
<evidence type="ECO:0000313" key="2">
    <source>
        <dbReference type="EMBL" id="PPU48650.1"/>
    </source>
</evidence>
<feature type="region of interest" description="Disordered" evidence="1">
    <location>
        <begin position="172"/>
        <end position="191"/>
    </location>
</feature>
<dbReference type="AlphaFoldDB" id="A0A2S7BTY0"/>
<feature type="region of interest" description="Disordered" evidence="1">
    <location>
        <begin position="293"/>
        <end position="327"/>
    </location>
</feature>
<feature type="compositionally biased region" description="Polar residues" evidence="1">
    <location>
        <begin position="178"/>
        <end position="191"/>
    </location>
</feature>
<comment type="caution">
    <text evidence="2">The sequence shown here is derived from an EMBL/GenBank/DDBJ whole genome shotgun (WGS) entry which is preliminary data.</text>
</comment>
<name>A0A2S7BTY0_9XANT</name>
<gene>
    <name evidence="2" type="ORF">XdyCFBP7245_22705</name>
</gene>
<evidence type="ECO:0000256" key="1">
    <source>
        <dbReference type="SAM" id="MobiDB-lite"/>
    </source>
</evidence>
<proteinExistence type="predicted"/>